<dbReference type="OrthoDB" id="9815825at2"/>
<dbReference type="GO" id="GO:0016491">
    <property type="term" value="F:oxidoreductase activity"/>
    <property type="evidence" value="ECO:0007669"/>
    <property type="project" value="UniProtKB-KW"/>
</dbReference>
<gene>
    <name evidence="5" type="ORF">B0X71_18040</name>
</gene>
<dbReference type="AlphaFoldDB" id="A0A1Q2L4L6"/>
<dbReference type="InterPro" id="IPR050984">
    <property type="entry name" value="Gfo/Idh/MocA_domain"/>
</dbReference>
<name>A0A1Q2L4L6_9BACL</name>
<dbReference type="InterPro" id="IPR036291">
    <property type="entry name" value="NAD(P)-bd_dom_sf"/>
</dbReference>
<dbReference type="SUPFAM" id="SSF51735">
    <property type="entry name" value="NAD(P)-binding Rossmann-fold domains"/>
    <property type="match status" value="1"/>
</dbReference>
<dbReference type="Pfam" id="PF01408">
    <property type="entry name" value="GFO_IDH_MocA"/>
    <property type="match status" value="1"/>
</dbReference>
<dbReference type="EMBL" id="CP019640">
    <property type="protein sequence ID" value="AQQ54812.1"/>
    <property type="molecule type" value="Genomic_DNA"/>
</dbReference>
<dbReference type="Proteomes" id="UP000188184">
    <property type="component" value="Chromosome"/>
</dbReference>
<proteinExistence type="inferred from homology"/>
<evidence type="ECO:0000259" key="3">
    <source>
        <dbReference type="Pfam" id="PF01408"/>
    </source>
</evidence>
<dbReference type="PANTHER" id="PTHR22604">
    <property type="entry name" value="OXIDOREDUCTASES"/>
    <property type="match status" value="1"/>
</dbReference>
<protein>
    <submittedName>
        <fullName evidence="5">Oxidoreductase</fullName>
    </submittedName>
</protein>
<dbReference type="Gene3D" id="3.30.360.10">
    <property type="entry name" value="Dihydrodipicolinate Reductase, domain 2"/>
    <property type="match status" value="1"/>
</dbReference>
<dbReference type="Gene3D" id="3.40.50.720">
    <property type="entry name" value="NAD(P)-binding Rossmann-like Domain"/>
    <property type="match status" value="1"/>
</dbReference>
<feature type="domain" description="Gfo/Idh/MocA-like oxidoreductase N-terminal" evidence="3">
    <location>
        <begin position="4"/>
        <end position="122"/>
    </location>
</feature>
<dbReference type="KEGG" id="pmar:B0X71_18040"/>
<keyword evidence="2" id="KW-0560">Oxidoreductase</keyword>
<comment type="similarity">
    <text evidence="1">Belongs to the Gfo/Idh/MocA family.</text>
</comment>
<dbReference type="SUPFAM" id="SSF55347">
    <property type="entry name" value="Glyceraldehyde-3-phosphate dehydrogenase-like, C-terminal domain"/>
    <property type="match status" value="1"/>
</dbReference>
<evidence type="ECO:0000313" key="5">
    <source>
        <dbReference type="EMBL" id="AQQ54812.1"/>
    </source>
</evidence>
<dbReference type="InterPro" id="IPR000683">
    <property type="entry name" value="Gfo/Idh/MocA-like_OxRdtase_N"/>
</dbReference>
<dbReference type="Pfam" id="PF22725">
    <property type="entry name" value="GFO_IDH_MocA_C3"/>
    <property type="match status" value="1"/>
</dbReference>
<reference evidence="5 6" key="1">
    <citation type="submission" date="2017-02" db="EMBL/GenBank/DDBJ databases">
        <title>The complete genomic sequence of a novel cold adapted crude oil-degrading bacterium Planococcus qaidamina Y42.</title>
        <authorList>
            <person name="Yang R."/>
        </authorList>
    </citation>
    <scope>NUCLEOTIDE SEQUENCE [LARGE SCALE GENOMIC DNA]</scope>
    <source>
        <strain evidence="5 6">Y42</strain>
    </source>
</reference>
<dbReference type="RefSeq" id="WP_077590713.1">
    <property type="nucleotide sequence ID" value="NZ_CP019640.1"/>
</dbReference>
<dbReference type="PANTHER" id="PTHR22604:SF105">
    <property type="entry name" value="TRANS-1,2-DIHYDROBENZENE-1,2-DIOL DEHYDROGENASE"/>
    <property type="match status" value="1"/>
</dbReference>
<evidence type="ECO:0000259" key="4">
    <source>
        <dbReference type="Pfam" id="PF22725"/>
    </source>
</evidence>
<organism evidence="5 6">
    <name type="scientific">Planococcus lenghuensis</name>
    <dbReference type="NCBI Taxonomy" id="2213202"/>
    <lineage>
        <taxon>Bacteria</taxon>
        <taxon>Bacillati</taxon>
        <taxon>Bacillota</taxon>
        <taxon>Bacilli</taxon>
        <taxon>Bacillales</taxon>
        <taxon>Caryophanaceae</taxon>
        <taxon>Planococcus</taxon>
    </lineage>
</organism>
<sequence>MTTIRWGVLSTANIARTQLIPAIKQAGNAEIAAIASRGPKAHDAAAELKIPKAYETYEELLEDPEIDAVYIPLPNHLHKEWVFKAAERGKHILCEKPAALNAKDTEEMIHFCRERNVKFMEAFMYQFHPQHARVREIIKSGEIGEVKLMKSSHSFNFQNREGDIRMAKEMGGGSLYDVGCYSVHAIRTVLESEPAEVQARAEIDEVTGVDTSAYVFLELENGIPAIFDCSFDTANRNEYEVIGTEGTIKVPYAFRPDQNGGIGPVIVTTGNTSREEKIAGSIYQLEVEHFSAAILNDAAPVYSGESAVANMRVLDACFTSMATGKRISLRSDGAEVK</sequence>
<keyword evidence="6" id="KW-1185">Reference proteome</keyword>
<feature type="domain" description="GFO/IDH/MocA-like oxidoreductase" evidence="4">
    <location>
        <begin position="132"/>
        <end position="248"/>
    </location>
</feature>
<dbReference type="InterPro" id="IPR055170">
    <property type="entry name" value="GFO_IDH_MocA-like_dom"/>
</dbReference>
<accession>A0A1Q2L4L6</accession>
<evidence type="ECO:0000256" key="1">
    <source>
        <dbReference type="ARBA" id="ARBA00010928"/>
    </source>
</evidence>
<evidence type="ECO:0000313" key="6">
    <source>
        <dbReference type="Proteomes" id="UP000188184"/>
    </source>
</evidence>
<dbReference type="GO" id="GO:0000166">
    <property type="term" value="F:nucleotide binding"/>
    <property type="evidence" value="ECO:0007669"/>
    <property type="project" value="InterPro"/>
</dbReference>
<evidence type="ECO:0000256" key="2">
    <source>
        <dbReference type="ARBA" id="ARBA00023002"/>
    </source>
</evidence>